<comment type="function">
    <text evidence="7">Involved in the gluconeogenesis. Catalyzes stereospecifically the conversion of dihydroxyacetone phosphate (DHAP) to D-glyceraldehyde-3-phosphate (G3P).</text>
</comment>
<dbReference type="GO" id="GO:0006096">
    <property type="term" value="P:glycolytic process"/>
    <property type="evidence" value="ECO:0007669"/>
    <property type="project" value="UniProtKB-UniRule"/>
</dbReference>
<keyword evidence="4 7" id="KW-0963">Cytoplasm</keyword>
<dbReference type="CDD" id="cd00311">
    <property type="entry name" value="TIM"/>
    <property type="match status" value="1"/>
</dbReference>
<keyword evidence="6 7" id="KW-0413">Isomerase</keyword>
<dbReference type="FunFam" id="3.20.20.70:FF:000016">
    <property type="entry name" value="Triosephosphate isomerase"/>
    <property type="match status" value="1"/>
</dbReference>
<dbReference type="AlphaFoldDB" id="A0A1V5T3G4"/>
<evidence type="ECO:0000256" key="6">
    <source>
        <dbReference type="ARBA" id="ARBA00023235"/>
    </source>
</evidence>
<comment type="catalytic activity">
    <reaction evidence="7 8">
        <text>D-glyceraldehyde 3-phosphate = dihydroxyacetone phosphate</text>
        <dbReference type="Rhea" id="RHEA:18585"/>
        <dbReference type="ChEBI" id="CHEBI:57642"/>
        <dbReference type="ChEBI" id="CHEBI:59776"/>
        <dbReference type="EC" id="5.3.1.1"/>
    </reaction>
</comment>
<comment type="pathway">
    <text evidence="7 8">Carbohydrate biosynthesis; gluconeogenesis.</text>
</comment>
<comment type="pathway">
    <text evidence="1 7 8">Carbohydrate degradation; glycolysis; D-glyceraldehyde 3-phosphate from glycerone phosphate: step 1/1.</text>
</comment>
<evidence type="ECO:0000256" key="7">
    <source>
        <dbReference type="HAMAP-Rule" id="MF_00147"/>
    </source>
</evidence>
<dbReference type="InterPro" id="IPR013785">
    <property type="entry name" value="Aldolase_TIM"/>
</dbReference>
<dbReference type="UniPathway" id="UPA00138"/>
<comment type="similarity">
    <text evidence="2 7 8">Belongs to the triosephosphate isomerase family.</text>
</comment>
<dbReference type="PANTHER" id="PTHR21139:SF42">
    <property type="entry name" value="TRIOSEPHOSPHATE ISOMERASE"/>
    <property type="match status" value="1"/>
</dbReference>
<dbReference type="InterPro" id="IPR022896">
    <property type="entry name" value="TrioseP_Isoase_bac/euk"/>
</dbReference>
<dbReference type="HAMAP" id="MF_00147_B">
    <property type="entry name" value="TIM_B"/>
    <property type="match status" value="1"/>
</dbReference>
<dbReference type="SUPFAM" id="SSF51351">
    <property type="entry name" value="Triosephosphate isomerase (TIM)"/>
    <property type="match status" value="1"/>
</dbReference>
<dbReference type="GO" id="GO:0004807">
    <property type="term" value="F:triose-phosphate isomerase activity"/>
    <property type="evidence" value="ECO:0007669"/>
    <property type="project" value="UniProtKB-UniRule"/>
</dbReference>
<dbReference type="GO" id="GO:0046166">
    <property type="term" value="P:glyceraldehyde-3-phosphate biosynthetic process"/>
    <property type="evidence" value="ECO:0007669"/>
    <property type="project" value="TreeGrafter"/>
</dbReference>
<proteinExistence type="inferred from homology"/>
<dbReference type="GO" id="GO:0005829">
    <property type="term" value="C:cytosol"/>
    <property type="evidence" value="ECO:0007669"/>
    <property type="project" value="TreeGrafter"/>
</dbReference>
<reference evidence="9" key="1">
    <citation type="submission" date="2017-02" db="EMBL/GenBank/DDBJ databases">
        <title>Delving into the versatile metabolic prowess of the omnipresent phylum Bacteroidetes.</title>
        <authorList>
            <person name="Nobu M.K."/>
            <person name="Mei R."/>
            <person name="Narihiro T."/>
            <person name="Kuroda K."/>
            <person name="Liu W.-T."/>
        </authorList>
    </citation>
    <scope>NUCLEOTIDE SEQUENCE</scope>
    <source>
        <strain evidence="9">ADurb.Bin276</strain>
    </source>
</reference>
<feature type="active site" description="Proton acceptor" evidence="7">
    <location>
        <position position="168"/>
    </location>
</feature>
<evidence type="ECO:0000256" key="3">
    <source>
        <dbReference type="ARBA" id="ARBA00022432"/>
    </source>
</evidence>
<dbReference type="EC" id="5.3.1.1" evidence="7 8"/>
<dbReference type="Gene3D" id="3.20.20.70">
    <property type="entry name" value="Aldolase class I"/>
    <property type="match status" value="1"/>
</dbReference>
<dbReference type="UniPathway" id="UPA00109">
    <property type="reaction ID" value="UER00189"/>
</dbReference>
<evidence type="ECO:0000256" key="2">
    <source>
        <dbReference type="ARBA" id="ARBA00007422"/>
    </source>
</evidence>
<evidence type="ECO:0000256" key="5">
    <source>
        <dbReference type="ARBA" id="ARBA00023152"/>
    </source>
</evidence>
<evidence type="ECO:0000256" key="1">
    <source>
        <dbReference type="ARBA" id="ARBA00004680"/>
    </source>
</evidence>
<dbReference type="PANTHER" id="PTHR21139">
    <property type="entry name" value="TRIOSEPHOSPHATE ISOMERASE"/>
    <property type="match status" value="1"/>
</dbReference>
<organism evidence="9">
    <name type="scientific">Candidatus Atribacter allofermentans</name>
    <dbReference type="NCBI Taxonomy" id="1852833"/>
    <lineage>
        <taxon>Bacteria</taxon>
        <taxon>Pseudomonadati</taxon>
        <taxon>Atribacterota</taxon>
        <taxon>Atribacteria</taxon>
        <taxon>Atribacterales</taxon>
        <taxon>Atribacteraceae</taxon>
        <taxon>Atribacter</taxon>
    </lineage>
</organism>
<dbReference type="InterPro" id="IPR035990">
    <property type="entry name" value="TIM_sf"/>
</dbReference>
<keyword evidence="3 7" id="KW-0312">Gluconeogenesis</keyword>
<dbReference type="InterPro" id="IPR000652">
    <property type="entry name" value="Triosephosphate_isomerase"/>
</dbReference>
<feature type="binding site" evidence="7">
    <location>
        <begin position="10"/>
        <end position="12"/>
    </location>
    <ligand>
        <name>substrate</name>
    </ligand>
</feature>
<dbReference type="GO" id="GO:0006094">
    <property type="term" value="P:gluconeogenesis"/>
    <property type="evidence" value="ECO:0007669"/>
    <property type="project" value="UniProtKB-UniRule"/>
</dbReference>
<dbReference type="Proteomes" id="UP000485569">
    <property type="component" value="Unassembled WGS sequence"/>
</dbReference>
<feature type="binding site" evidence="7">
    <location>
        <begin position="235"/>
        <end position="236"/>
    </location>
    <ligand>
        <name>substrate</name>
    </ligand>
</feature>
<accession>A0A1V5T3G4</accession>
<keyword evidence="5 7" id="KW-0324">Glycolysis</keyword>
<dbReference type="PROSITE" id="PS00171">
    <property type="entry name" value="TIM_1"/>
    <property type="match status" value="1"/>
</dbReference>
<sequence>MSRLPIAAGNWKMNKTAEEASEFTEALLGLSPNTSDIEVILCPPFVSLYPLSQKLAHTGVKLAAQNCHWETKGAFTGEVSVPMLLAVHCQYVICGHSERRHIFGETSEDIGKKVKAAIHFGLNPILCVGETLEEREAGQTEAIVFDHLSHGIANLTKEEALSLVVAYEPVWAIGTGKAATPQDAHQVIYYVRQQLTKKFGEKTAEQIRILYGGSVTPENVFDFMKDPDIDGSLVGGASLDPTKFNKIILESLRASQ</sequence>
<name>A0A1V5T3G4_9BACT</name>
<feature type="binding site" evidence="7">
    <location>
        <position position="214"/>
    </location>
    <ligand>
        <name>substrate</name>
    </ligand>
</feature>
<dbReference type="InterPro" id="IPR020861">
    <property type="entry name" value="Triosephosphate_isomerase_AS"/>
</dbReference>
<feature type="active site" description="Electrophile" evidence="7">
    <location>
        <position position="96"/>
    </location>
</feature>
<comment type="subcellular location">
    <subcellularLocation>
        <location evidence="7 8">Cytoplasm</location>
    </subcellularLocation>
</comment>
<comment type="caution">
    <text evidence="9">The sequence shown here is derived from an EMBL/GenBank/DDBJ whole genome shotgun (WGS) entry which is preliminary data.</text>
</comment>
<dbReference type="PROSITE" id="PS51440">
    <property type="entry name" value="TIM_2"/>
    <property type="match status" value="1"/>
</dbReference>
<dbReference type="EMBL" id="MWBQ01000021">
    <property type="protein sequence ID" value="OQA61310.1"/>
    <property type="molecule type" value="Genomic_DNA"/>
</dbReference>
<dbReference type="Pfam" id="PF00121">
    <property type="entry name" value="TIM"/>
    <property type="match status" value="1"/>
</dbReference>
<dbReference type="GO" id="GO:0019563">
    <property type="term" value="P:glycerol catabolic process"/>
    <property type="evidence" value="ECO:0007669"/>
    <property type="project" value="TreeGrafter"/>
</dbReference>
<evidence type="ECO:0000313" key="9">
    <source>
        <dbReference type="EMBL" id="OQA61310.1"/>
    </source>
</evidence>
<evidence type="ECO:0000256" key="8">
    <source>
        <dbReference type="RuleBase" id="RU363013"/>
    </source>
</evidence>
<protein>
    <recommendedName>
        <fullName evidence="7 8">Triosephosphate isomerase</fullName>
        <shortName evidence="7">TIM</shortName>
        <shortName evidence="7">TPI</shortName>
        <ecNumber evidence="7 8">5.3.1.1</ecNumber>
    </recommendedName>
    <alternativeName>
        <fullName evidence="7">Triose-phosphate isomerase</fullName>
    </alternativeName>
</protein>
<dbReference type="NCBIfam" id="TIGR00419">
    <property type="entry name" value="tim"/>
    <property type="match status" value="1"/>
</dbReference>
<gene>
    <name evidence="7 9" type="primary">tpiA</name>
    <name evidence="9" type="ORF">BWY41_00261</name>
</gene>
<feature type="binding site" evidence="7">
    <location>
        <position position="174"/>
    </location>
    <ligand>
        <name>substrate</name>
    </ligand>
</feature>
<evidence type="ECO:0000256" key="4">
    <source>
        <dbReference type="ARBA" id="ARBA00022490"/>
    </source>
</evidence>
<comment type="subunit">
    <text evidence="7 8">Homodimer.</text>
</comment>